<dbReference type="GO" id="GO:0051536">
    <property type="term" value="F:iron-sulfur cluster binding"/>
    <property type="evidence" value="ECO:0007669"/>
    <property type="project" value="UniProtKB-KW"/>
</dbReference>
<dbReference type="SUPFAM" id="SSF102114">
    <property type="entry name" value="Radical SAM enzymes"/>
    <property type="match status" value="1"/>
</dbReference>
<evidence type="ECO:0000256" key="3">
    <source>
        <dbReference type="ARBA" id="ARBA00023004"/>
    </source>
</evidence>
<proteinExistence type="predicted"/>
<keyword evidence="4" id="KW-0411">Iron-sulfur</keyword>
<dbReference type="PROSITE" id="PS51918">
    <property type="entry name" value="RADICAL_SAM"/>
    <property type="match status" value="1"/>
</dbReference>
<dbReference type="Gene3D" id="3.20.20.70">
    <property type="entry name" value="Aldolase class I"/>
    <property type="match status" value="1"/>
</dbReference>
<evidence type="ECO:0000259" key="5">
    <source>
        <dbReference type="PROSITE" id="PS51918"/>
    </source>
</evidence>
<dbReference type="PANTHER" id="PTHR43273:SF8">
    <property type="entry name" value="RADICAL SAM DOMAIN PROTEIN"/>
    <property type="match status" value="1"/>
</dbReference>
<dbReference type="Pfam" id="PF04055">
    <property type="entry name" value="Radical_SAM"/>
    <property type="match status" value="1"/>
</dbReference>
<dbReference type="SFLD" id="SFLDG01072">
    <property type="entry name" value="dehydrogenase_like"/>
    <property type="match status" value="1"/>
</dbReference>
<protein>
    <submittedName>
        <fullName evidence="6">FxsB family radical SAM/SPASM domain protein</fullName>
    </submittedName>
</protein>
<dbReference type="SFLD" id="SFLDG01386">
    <property type="entry name" value="main_SPASM_domain-containing"/>
    <property type="match status" value="1"/>
</dbReference>
<dbReference type="PANTHER" id="PTHR43273">
    <property type="entry name" value="ANAEROBIC SULFATASE-MATURATING ENZYME HOMOLOG ASLB-RELATED"/>
    <property type="match status" value="1"/>
</dbReference>
<dbReference type="EMBL" id="CP108222">
    <property type="protein sequence ID" value="WTT15743.1"/>
    <property type="molecule type" value="Genomic_DNA"/>
</dbReference>
<gene>
    <name evidence="6" type="ORF">OHA22_09505</name>
</gene>
<dbReference type="SFLD" id="SFLDS00029">
    <property type="entry name" value="Radical_SAM"/>
    <property type="match status" value="1"/>
</dbReference>
<dbReference type="NCBIfam" id="TIGR04269">
    <property type="entry name" value="SAM_SPASM_FxsB"/>
    <property type="match status" value="1"/>
</dbReference>
<dbReference type="InterPro" id="IPR023867">
    <property type="entry name" value="Sulphatase_maturase_rSAM"/>
</dbReference>
<dbReference type="GO" id="GO:0016491">
    <property type="term" value="F:oxidoreductase activity"/>
    <property type="evidence" value="ECO:0007669"/>
    <property type="project" value="InterPro"/>
</dbReference>
<evidence type="ECO:0000256" key="1">
    <source>
        <dbReference type="ARBA" id="ARBA00022691"/>
    </source>
</evidence>
<keyword evidence="3" id="KW-0408">Iron</keyword>
<organism evidence="6">
    <name type="scientific">Streptomyces sp. NBC_00093</name>
    <dbReference type="NCBI Taxonomy" id="2975649"/>
    <lineage>
        <taxon>Bacteria</taxon>
        <taxon>Bacillati</taxon>
        <taxon>Actinomycetota</taxon>
        <taxon>Actinomycetes</taxon>
        <taxon>Kitasatosporales</taxon>
        <taxon>Streptomycetaceae</taxon>
        <taxon>Streptomyces</taxon>
    </lineage>
</organism>
<dbReference type="GO" id="GO:0046872">
    <property type="term" value="F:metal ion binding"/>
    <property type="evidence" value="ECO:0007669"/>
    <property type="project" value="UniProtKB-KW"/>
</dbReference>
<dbReference type="CDD" id="cd01335">
    <property type="entry name" value="Radical_SAM"/>
    <property type="match status" value="1"/>
</dbReference>
<sequence>MRVLRGLPLRLAGAAVPPTPTVTVAPPPWPVQGLDVKAVRHAAGVRPTPFQQFVLKVHSRCNLACTYCYVYEGPDQSWRERPRAVPEDVVDAAARRIAEHAAAHGLRDVHVNLHGGEPLLSGPGPLVRYVTAVRRAVAERTGEDACRVHVSMQTNATLLTDAVVTELADAGIKIGVSLDGGLARHNSRRVDRRGRPAWPAATRGLRVLARHPDTYAGILCTIDPATDPIEVYESLLEFEPPSLDLLLPHANWSALPPSTGAPAPYGEWLAAVFDQWFDAERVRTTIRLFTEVIGLLMGLPSGTEAVGTSPVVAVVVDTDGAIEQVDSLKTTYAGAPVTGLDVFQHAFDQALDHPGIAARQLGLAALSAECQECALVQVCGGGNYAHRFRTDTGFLNPSVYCTDLEHLIRHIAGRLSSAVGDARLREA</sequence>
<feature type="domain" description="Radical SAM core" evidence="5">
    <location>
        <begin position="47"/>
        <end position="300"/>
    </location>
</feature>
<dbReference type="InterPro" id="IPR013785">
    <property type="entry name" value="Aldolase_TIM"/>
</dbReference>
<dbReference type="SFLD" id="SFLDG01067">
    <property type="entry name" value="SPASM/twitch_domain_containing"/>
    <property type="match status" value="1"/>
</dbReference>
<dbReference type="AlphaFoldDB" id="A0AAU1ZVY9"/>
<keyword evidence="1" id="KW-0949">S-adenosyl-L-methionine</keyword>
<reference evidence="6" key="1">
    <citation type="submission" date="2022-10" db="EMBL/GenBank/DDBJ databases">
        <title>The complete genomes of actinobacterial strains from the NBC collection.</title>
        <authorList>
            <person name="Joergensen T.S."/>
            <person name="Alvarez Arevalo M."/>
            <person name="Sterndorff E.B."/>
            <person name="Faurdal D."/>
            <person name="Vuksanovic O."/>
            <person name="Mourched A.-S."/>
            <person name="Charusanti P."/>
            <person name="Shaw S."/>
            <person name="Blin K."/>
            <person name="Weber T."/>
        </authorList>
    </citation>
    <scope>NUCLEOTIDE SEQUENCE</scope>
    <source>
        <strain evidence="6">NBC_00093</strain>
    </source>
</reference>
<name>A0AAU1ZVY9_9ACTN</name>
<keyword evidence="2" id="KW-0479">Metal-binding</keyword>
<dbReference type="InterPro" id="IPR007197">
    <property type="entry name" value="rSAM"/>
</dbReference>
<evidence type="ECO:0000256" key="4">
    <source>
        <dbReference type="ARBA" id="ARBA00023014"/>
    </source>
</evidence>
<evidence type="ECO:0000256" key="2">
    <source>
        <dbReference type="ARBA" id="ARBA00022723"/>
    </source>
</evidence>
<dbReference type="InterPro" id="IPR058240">
    <property type="entry name" value="rSAM_sf"/>
</dbReference>
<accession>A0AAU1ZVY9</accession>
<dbReference type="InterPro" id="IPR026335">
    <property type="entry name" value="rSAM_SPASM_FxsB"/>
</dbReference>
<evidence type="ECO:0000313" key="6">
    <source>
        <dbReference type="EMBL" id="WTT15743.1"/>
    </source>
</evidence>